<evidence type="ECO:0000256" key="8">
    <source>
        <dbReference type="ARBA" id="ARBA00023211"/>
    </source>
</evidence>
<dbReference type="Pfam" id="PF01867">
    <property type="entry name" value="Cas_Cas1"/>
    <property type="match status" value="1"/>
</dbReference>
<dbReference type="InterPro" id="IPR042211">
    <property type="entry name" value="CRISPR-assoc_Cas1_N"/>
</dbReference>
<keyword evidence="1" id="KW-0540">Nuclease</keyword>
<proteinExistence type="predicted"/>
<dbReference type="InterPro" id="IPR042206">
    <property type="entry name" value="CRISPR-assoc_Cas1_C"/>
</dbReference>
<dbReference type="GO" id="GO:0043571">
    <property type="term" value="P:maintenance of CRISPR repeat elements"/>
    <property type="evidence" value="ECO:0007669"/>
    <property type="project" value="InterPro"/>
</dbReference>
<comment type="caution">
    <text evidence="9">The sequence shown here is derived from an EMBL/GenBank/DDBJ whole genome shotgun (WGS) entry which is preliminary data.</text>
</comment>
<evidence type="ECO:0000256" key="1">
    <source>
        <dbReference type="ARBA" id="ARBA00022722"/>
    </source>
</evidence>
<dbReference type="Gene3D" id="3.100.10.20">
    <property type="entry name" value="CRISPR-associated endonuclease Cas1, N-terminal domain"/>
    <property type="match status" value="1"/>
</dbReference>
<protein>
    <submittedName>
        <fullName evidence="9">CRISPR-associated endonuclease Cas1</fullName>
    </submittedName>
</protein>
<keyword evidence="6" id="KW-0051">Antiviral defense</keyword>
<dbReference type="GO" id="GO:0004519">
    <property type="term" value="F:endonuclease activity"/>
    <property type="evidence" value="ECO:0007669"/>
    <property type="project" value="UniProtKB-KW"/>
</dbReference>
<dbReference type="GO" id="GO:0046872">
    <property type="term" value="F:metal ion binding"/>
    <property type="evidence" value="ECO:0007669"/>
    <property type="project" value="UniProtKB-KW"/>
</dbReference>
<dbReference type="Gene3D" id="1.20.120.920">
    <property type="entry name" value="CRISPR-associated endonuclease Cas1, C-terminal domain"/>
    <property type="match status" value="1"/>
</dbReference>
<name>A0A7J2TIN3_ARCFL</name>
<dbReference type="GO" id="GO:0051607">
    <property type="term" value="P:defense response to virus"/>
    <property type="evidence" value="ECO:0007669"/>
    <property type="project" value="UniProtKB-KW"/>
</dbReference>
<dbReference type="InterPro" id="IPR002729">
    <property type="entry name" value="CRISPR-assoc_Cas1"/>
</dbReference>
<organism evidence="9">
    <name type="scientific">Archaeoglobus fulgidus</name>
    <dbReference type="NCBI Taxonomy" id="2234"/>
    <lineage>
        <taxon>Archaea</taxon>
        <taxon>Methanobacteriati</taxon>
        <taxon>Methanobacteriota</taxon>
        <taxon>Archaeoglobi</taxon>
        <taxon>Archaeoglobales</taxon>
        <taxon>Archaeoglobaceae</taxon>
        <taxon>Archaeoglobus</taxon>
    </lineage>
</organism>
<dbReference type="InterPro" id="IPR050646">
    <property type="entry name" value="Cas1"/>
</dbReference>
<evidence type="ECO:0000256" key="7">
    <source>
        <dbReference type="ARBA" id="ARBA00023125"/>
    </source>
</evidence>
<sequence>MLMRVAIDGFGKFIGVENGMLVIKEKKKVLRKMKAEDLKQLIITGKSAVSSDALVLLAKKGVNVVILTGNEVAARLSHPLIGTVKTRKEQYLAYYDKRGFILAKEFVRAKLKNQSNFLLNSRDCRKSDGGKRGDR</sequence>
<evidence type="ECO:0000256" key="6">
    <source>
        <dbReference type="ARBA" id="ARBA00023118"/>
    </source>
</evidence>
<dbReference type="EMBL" id="DSLA01000041">
    <property type="protein sequence ID" value="HEH35056.1"/>
    <property type="molecule type" value="Genomic_DNA"/>
</dbReference>
<evidence type="ECO:0000256" key="2">
    <source>
        <dbReference type="ARBA" id="ARBA00022723"/>
    </source>
</evidence>
<dbReference type="GO" id="GO:0003677">
    <property type="term" value="F:DNA binding"/>
    <property type="evidence" value="ECO:0007669"/>
    <property type="project" value="UniProtKB-KW"/>
</dbReference>
<gene>
    <name evidence="9" type="primary">cas1</name>
    <name evidence="9" type="ORF">ENP88_02650</name>
</gene>
<dbReference type="CDD" id="cd09634">
    <property type="entry name" value="Cas1_I-II-III"/>
    <property type="match status" value="1"/>
</dbReference>
<evidence type="ECO:0000313" key="9">
    <source>
        <dbReference type="EMBL" id="HEH35056.1"/>
    </source>
</evidence>
<evidence type="ECO:0000256" key="3">
    <source>
        <dbReference type="ARBA" id="ARBA00022759"/>
    </source>
</evidence>
<evidence type="ECO:0000256" key="5">
    <source>
        <dbReference type="ARBA" id="ARBA00022842"/>
    </source>
</evidence>
<accession>A0A7J2TIN3</accession>
<dbReference type="NCBIfam" id="TIGR00287">
    <property type="entry name" value="cas1"/>
    <property type="match status" value="1"/>
</dbReference>
<dbReference type="AlphaFoldDB" id="A0A7J2TIN3"/>
<keyword evidence="5" id="KW-0460">Magnesium</keyword>
<keyword evidence="2" id="KW-0479">Metal-binding</keyword>
<reference evidence="9" key="1">
    <citation type="journal article" date="2020" name="mSystems">
        <title>Genome- and Community-Level Interaction Insights into Carbon Utilization and Element Cycling Functions of Hydrothermarchaeota in Hydrothermal Sediment.</title>
        <authorList>
            <person name="Zhou Z."/>
            <person name="Liu Y."/>
            <person name="Xu W."/>
            <person name="Pan J."/>
            <person name="Luo Z.H."/>
            <person name="Li M."/>
        </authorList>
    </citation>
    <scope>NUCLEOTIDE SEQUENCE [LARGE SCALE GENOMIC DNA]</scope>
    <source>
        <strain evidence="9">SpSt-26</strain>
    </source>
</reference>
<keyword evidence="8" id="KW-0464">Manganese</keyword>
<dbReference type="PANTHER" id="PTHR34353:SF2">
    <property type="entry name" value="CRISPR-ASSOCIATED ENDONUCLEASE CAS1 1"/>
    <property type="match status" value="1"/>
</dbReference>
<dbReference type="PANTHER" id="PTHR34353">
    <property type="entry name" value="CRISPR-ASSOCIATED ENDONUCLEASE CAS1 1"/>
    <property type="match status" value="1"/>
</dbReference>
<keyword evidence="7" id="KW-0238">DNA-binding</keyword>
<evidence type="ECO:0000256" key="4">
    <source>
        <dbReference type="ARBA" id="ARBA00022801"/>
    </source>
</evidence>
<dbReference type="GO" id="GO:0016787">
    <property type="term" value="F:hydrolase activity"/>
    <property type="evidence" value="ECO:0007669"/>
    <property type="project" value="UniProtKB-KW"/>
</dbReference>
<keyword evidence="4" id="KW-0378">Hydrolase</keyword>
<keyword evidence="3 9" id="KW-0255">Endonuclease</keyword>